<dbReference type="OrthoDB" id="439639at2759"/>
<reference evidence="1" key="1">
    <citation type="journal article" date="2020" name="New Phytol.">
        <title>Comparative genomics reveals dynamic genome evolution in host specialist ectomycorrhizal fungi.</title>
        <authorList>
            <person name="Lofgren L.A."/>
            <person name="Nguyen N.H."/>
            <person name="Vilgalys R."/>
            <person name="Ruytinx J."/>
            <person name="Liao H.L."/>
            <person name="Branco S."/>
            <person name="Kuo A."/>
            <person name="LaButti K."/>
            <person name="Lipzen A."/>
            <person name="Andreopoulos W."/>
            <person name="Pangilinan J."/>
            <person name="Riley R."/>
            <person name="Hundley H."/>
            <person name="Na H."/>
            <person name="Barry K."/>
            <person name="Grigoriev I.V."/>
            <person name="Stajich J.E."/>
            <person name="Kennedy P.G."/>
        </authorList>
    </citation>
    <scope>NUCLEOTIDE SEQUENCE</scope>
    <source>
        <strain evidence="1">FC423</strain>
    </source>
</reference>
<organism evidence="1 2">
    <name type="scientific">Suillus discolor</name>
    <dbReference type="NCBI Taxonomy" id="1912936"/>
    <lineage>
        <taxon>Eukaryota</taxon>
        <taxon>Fungi</taxon>
        <taxon>Dikarya</taxon>
        <taxon>Basidiomycota</taxon>
        <taxon>Agaricomycotina</taxon>
        <taxon>Agaricomycetes</taxon>
        <taxon>Agaricomycetidae</taxon>
        <taxon>Boletales</taxon>
        <taxon>Suillineae</taxon>
        <taxon>Suillaceae</taxon>
        <taxon>Suillus</taxon>
    </lineage>
</organism>
<dbReference type="GO" id="GO:0003676">
    <property type="term" value="F:nucleic acid binding"/>
    <property type="evidence" value="ECO:0007669"/>
    <property type="project" value="InterPro"/>
</dbReference>
<name>A0A9P7EUR0_9AGAM</name>
<dbReference type="InterPro" id="IPR012677">
    <property type="entry name" value="Nucleotide-bd_a/b_plait_sf"/>
</dbReference>
<dbReference type="GeneID" id="64701331"/>
<evidence type="ECO:0000313" key="1">
    <source>
        <dbReference type="EMBL" id="KAG2090378.1"/>
    </source>
</evidence>
<gene>
    <name evidence="1" type="ORF">F5147DRAFT_724780</name>
</gene>
<dbReference type="AlphaFoldDB" id="A0A9P7EUR0"/>
<accession>A0A9P7EUR0</accession>
<protein>
    <recommendedName>
        <fullName evidence="3">RRM domain-containing protein</fullName>
    </recommendedName>
</protein>
<dbReference type="SUPFAM" id="SSF54928">
    <property type="entry name" value="RNA-binding domain, RBD"/>
    <property type="match status" value="1"/>
</dbReference>
<comment type="caution">
    <text evidence="1">The sequence shown here is derived from an EMBL/GenBank/DDBJ whole genome shotgun (WGS) entry which is preliminary data.</text>
</comment>
<dbReference type="Proteomes" id="UP000823399">
    <property type="component" value="Unassembled WGS sequence"/>
</dbReference>
<evidence type="ECO:0000313" key="2">
    <source>
        <dbReference type="Proteomes" id="UP000823399"/>
    </source>
</evidence>
<proteinExistence type="predicted"/>
<keyword evidence="2" id="KW-1185">Reference proteome</keyword>
<evidence type="ECO:0008006" key="3">
    <source>
        <dbReference type="Google" id="ProtNLM"/>
    </source>
</evidence>
<dbReference type="Gene3D" id="3.30.70.330">
    <property type="match status" value="1"/>
</dbReference>
<dbReference type="InterPro" id="IPR035979">
    <property type="entry name" value="RBD_domain_sf"/>
</dbReference>
<dbReference type="EMBL" id="JABBWM010000104">
    <property type="protein sequence ID" value="KAG2090378.1"/>
    <property type="molecule type" value="Genomic_DNA"/>
</dbReference>
<sequence>MTSTGLIRAPFLRNASTRQQRRSCSFVYSSEILLSHLMYESRDHGAISTIRGSCKCPYTLSRKLKGSVYVTFKQPTSALSAYEVLDKMFFQGRLLYIVPISDRRGRGGKTNVKI</sequence>
<dbReference type="RefSeq" id="XP_041286188.1">
    <property type="nucleotide sequence ID" value="XM_041439072.1"/>
</dbReference>